<dbReference type="SUPFAM" id="SSF53098">
    <property type="entry name" value="Ribonuclease H-like"/>
    <property type="match status" value="1"/>
</dbReference>
<sequence>MHVSDEVGEPTVPSPVDAFGLDVFRFIEEQKRTPWTLALRAFLEEELFLWMDNYMASHYVKKNAVLVRRVHLRARAGPACTTLVHVIPLRRSYTTVTRGALVAFGHYENDRQVCGNGKGYRPWKNGTMQRMLVVDLSEPFSLLVVDAIGPLVITPRENKYIVAFVDYFTPWVETFPVKRLDTVTFMNWMVDEVVSRYGVPERLLSDRDANFISNLAMSFYQTLVIRKLFGAAYHP</sequence>
<dbReference type="AlphaFoldDB" id="A0A225VUC7"/>
<comment type="caution">
    <text evidence="2">The sequence shown here is derived from an EMBL/GenBank/DDBJ whole genome shotgun (WGS) entry which is preliminary data.</text>
</comment>
<dbReference type="GO" id="GO:0003676">
    <property type="term" value="F:nucleic acid binding"/>
    <property type="evidence" value="ECO:0007669"/>
    <property type="project" value="InterPro"/>
</dbReference>
<evidence type="ECO:0000313" key="3">
    <source>
        <dbReference type="Proteomes" id="UP000198211"/>
    </source>
</evidence>
<dbReference type="PANTHER" id="PTHR37984">
    <property type="entry name" value="PROTEIN CBG26694"/>
    <property type="match status" value="1"/>
</dbReference>
<evidence type="ECO:0000313" key="2">
    <source>
        <dbReference type="EMBL" id="OWZ08942.1"/>
    </source>
</evidence>
<dbReference type="GO" id="GO:0015074">
    <property type="term" value="P:DNA integration"/>
    <property type="evidence" value="ECO:0007669"/>
    <property type="project" value="InterPro"/>
</dbReference>
<dbReference type="Proteomes" id="UP000198211">
    <property type="component" value="Unassembled WGS sequence"/>
</dbReference>
<dbReference type="InterPro" id="IPR050951">
    <property type="entry name" value="Retrovirus_Pol_polyprotein"/>
</dbReference>
<feature type="domain" description="Integrase catalytic" evidence="1">
    <location>
        <begin position="135"/>
        <end position="235"/>
    </location>
</feature>
<keyword evidence="3" id="KW-1185">Reference proteome</keyword>
<dbReference type="PROSITE" id="PS50994">
    <property type="entry name" value="INTEGRASE"/>
    <property type="match status" value="1"/>
</dbReference>
<organism evidence="2 3">
    <name type="scientific">Phytophthora megakarya</name>
    <dbReference type="NCBI Taxonomy" id="4795"/>
    <lineage>
        <taxon>Eukaryota</taxon>
        <taxon>Sar</taxon>
        <taxon>Stramenopiles</taxon>
        <taxon>Oomycota</taxon>
        <taxon>Peronosporomycetes</taxon>
        <taxon>Peronosporales</taxon>
        <taxon>Peronosporaceae</taxon>
        <taxon>Phytophthora</taxon>
    </lineage>
</organism>
<evidence type="ECO:0000259" key="1">
    <source>
        <dbReference type="PROSITE" id="PS50994"/>
    </source>
</evidence>
<dbReference type="STRING" id="4795.A0A225VUC7"/>
<protein>
    <submittedName>
        <fullName evidence="2">Integrase, catalytic core protein</fullName>
    </submittedName>
</protein>
<name>A0A225VUC7_9STRA</name>
<dbReference type="PANTHER" id="PTHR37984:SF5">
    <property type="entry name" value="PROTEIN NYNRIN-LIKE"/>
    <property type="match status" value="1"/>
</dbReference>
<gene>
    <name evidence="2" type="ORF">PHMEG_00018442</name>
</gene>
<dbReference type="InterPro" id="IPR001584">
    <property type="entry name" value="Integrase_cat-core"/>
</dbReference>
<dbReference type="EMBL" id="NBNE01002971">
    <property type="protein sequence ID" value="OWZ08942.1"/>
    <property type="molecule type" value="Genomic_DNA"/>
</dbReference>
<accession>A0A225VUC7</accession>
<dbReference type="Gene3D" id="3.30.420.10">
    <property type="entry name" value="Ribonuclease H-like superfamily/Ribonuclease H"/>
    <property type="match status" value="1"/>
</dbReference>
<dbReference type="InterPro" id="IPR036397">
    <property type="entry name" value="RNaseH_sf"/>
</dbReference>
<reference evidence="3" key="1">
    <citation type="submission" date="2017-03" db="EMBL/GenBank/DDBJ databases">
        <title>Phytopthora megakarya and P. palmivora, two closely related causual agents of cacao black pod achieved similar genome size and gene model numbers by different mechanisms.</title>
        <authorList>
            <person name="Ali S."/>
            <person name="Shao J."/>
            <person name="Larry D.J."/>
            <person name="Kronmiller B."/>
            <person name="Shen D."/>
            <person name="Strem M.D."/>
            <person name="Melnick R.L."/>
            <person name="Guiltinan M.J."/>
            <person name="Tyler B.M."/>
            <person name="Meinhardt L.W."/>
            <person name="Bailey B.A."/>
        </authorList>
    </citation>
    <scope>NUCLEOTIDE SEQUENCE [LARGE SCALE GENOMIC DNA]</scope>
    <source>
        <strain evidence="3">zdho120</strain>
    </source>
</reference>
<dbReference type="OrthoDB" id="124182at2759"/>
<dbReference type="InterPro" id="IPR012337">
    <property type="entry name" value="RNaseH-like_sf"/>
</dbReference>
<proteinExistence type="predicted"/>